<evidence type="ECO:0000313" key="3">
    <source>
        <dbReference type="Proteomes" id="UP000325577"/>
    </source>
</evidence>
<dbReference type="Pfam" id="PF01459">
    <property type="entry name" value="Porin_3"/>
    <property type="match status" value="1"/>
</dbReference>
<organism evidence="2 3">
    <name type="scientific">Nyssa sinensis</name>
    <dbReference type="NCBI Taxonomy" id="561372"/>
    <lineage>
        <taxon>Eukaryota</taxon>
        <taxon>Viridiplantae</taxon>
        <taxon>Streptophyta</taxon>
        <taxon>Embryophyta</taxon>
        <taxon>Tracheophyta</taxon>
        <taxon>Spermatophyta</taxon>
        <taxon>Magnoliopsida</taxon>
        <taxon>eudicotyledons</taxon>
        <taxon>Gunneridae</taxon>
        <taxon>Pentapetalae</taxon>
        <taxon>asterids</taxon>
        <taxon>Cornales</taxon>
        <taxon>Nyssaceae</taxon>
        <taxon>Nyssa</taxon>
    </lineage>
</organism>
<dbReference type="PANTHER" id="PTHR11743:SF61">
    <property type="entry name" value="MITOCHONDRIAL OUTER MEMBRANE PROTEIN PORIN 2-LIKE"/>
    <property type="match status" value="1"/>
</dbReference>
<gene>
    <name evidence="2" type="ORF">F0562_035813</name>
</gene>
<evidence type="ECO:0000256" key="1">
    <source>
        <dbReference type="ARBA" id="ARBA00009624"/>
    </source>
</evidence>
<dbReference type="Proteomes" id="UP000325577">
    <property type="component" value="Linkage Group LG21"/>
</dbReference>
<dbReference type="InterPro" id="IPR001925">
    <property type="entry name" value="Porin_Euk"/>
</dbReference>
<dbReference type="Gene3D" id="2.40.160.10">
    <property type="entry name" value="Porin"/>
    <property type="match status" value="2"/>
</dbReference>
<evidence type="ECO:0000313" key="2">
    <source>
        <dbReference type="EMBL" id="KAA8528458.1"/>
    </source>
</evidence>
<sequence>MYILTQLTHNLCSEDYHIALNSRNIDKGLQFSSEVHSGVVLVSTVLKKGRRSSGNVAAQYKYKNDIADVKVDTEANISTTLIVTDILPSTKIIASFELPNYNSGKIDVQYVHDHKSFSTAVDLNRCPAVDLSATIGTPSIAFGTEATYMVASGNFTKYNAGTVVKAKLNNHGNLGALIQHELKPKSFLAISGAFDTKAMEKRPRFGLAPSLKP</sequence>
<dbReference type="GO" id="GO:0005741">
    <property type="term" value="C:mitochondrial outer membrane"/>
    <property type="evidence" value="ECO:0007669"/>
    <property type="project" value="InterPro"/>
</dbReference>
<dbReference type="AlphaFoldDB" id="A0A5J5AE47"/>
<comment type="similarity">
    <text evidence="1">Belongs to the eukaryotic mitochondrial porin (TC 1.B.8.1) family.</text>
</comment>
<dbReference type="InterPro" id="IPR023614">
    <property type="entry name" value="Porin_dom_sf"/>
</dbReference>
<name>A0A5J5AE47_9ASTE</name>
<protein>
    <submittedName>
        <fullName evidence="2">Uncharacterized protein</fullName>
    </submittedName>
</protein>
<dbReference type="EMBL" id="CM018045">
    <property type="protein sequence ID" value="KAA8528458.1"/>
    <property type="molecule type" value="Genomic_DNA"/>
</dbReference>
<reference evidence="2 3" key="1">
    <citation type="submission" date="2019-09" db="EMBL/GenBank/DDBJ databases">
        <title>A chromosome-level genome assembly of the Chinese tupelo Nyssa sinensis.</title>
        <authorList>
            <person name="Yang X."/>
            <person name="Kang M."/>
            <person name="Yang Y."/>
            <person name="Xiong H."/>
            <person name="Wang M."/>
            <person name="Zhang Z."/>
            <person name="Wang Z."/>
            <person name="Wu H."/>
            <person name="Ma T."/>
            <person name="Liu J."/>
            <person name="Xi Z."/>
        </authorList>
    </citation>
    <scope>NUCLEOTIDE SEQUENCE [LARGE SCALE GENOMIC DNA]</scope>
    <source>
        <strain evidence="2">J267</strain>
        <tissue evidence="2">Leaf</tissue>
    </source>
</reference>
<dbReference type="PANTHER" id="PTHR11743">
    <property type="entry name" value="VOLTAGE-DEPENDENT ANION-SELECTIVE CHANNEL"/>
    <property type="match status" value="1"/>
</dbReference>
<dbReference type="InterPro" id="IPR027246">
    <property type="entry name" value="Porin_Euk/Tom40"/>
</dbReference>
<accession>A0A5J5AE47</accession>
<proteinExistence type="inferred from homology"/>
<keyword evidence="3" id="KW-1185">Reference proteome</keyword>
<dbReference type="GO" id="GO:0008308">
    <property type="term" value="F:voltage-gated monoatomic anion channel activity"/>
    <property type="evidence" value="ECO:0007669"/>
    <property type="project" value="InterPro"/>
</dbReference>
<dbReference type="OrthoDB" id="7827681at2759"/>